<feature type="compositionally biased region" description="Pro residues" evidence="2">
    <location>
        <begin position="1"/>
        <end position="21"/>
    </location>
</feature>
<feature type="region of interest" description="Disordered" evidence="2">
    <location>
        <begin position="1"/>
        <end position="32"/>
    </location>
</feature>
<name>A0ABR3THM0_9PEZI</name>
<reference evidence="3 4" key="1">
    <citation type="journal article" date="2023" name="Plant Dis.">
        <title>First Report of Diplodia intermedia Causing Canker and Dieback Diseases on Apple Trees in Canada.</title>
        <authorList>
            <person name="Ellouze W."/>
            <person name="Ilyukhin E."/>
            <person name="Sulman M."/>
            <person name="Ali S."/>
        </authorList>
    </citation>
    <scope>NUCLEOTIDE SEQUENCE [LARGE SCALE GENOMIC DNA]</scope>
    <source>
        <strain evidence="3 4">M45-28</strain>
    </source>
</reference>
<feature type="region of interest" description="Disordered" evidence="2">
    <location>
        <begin position="146"/>
        <end position="166"/>
    </location>
</feature>
<feature type="coiled-coil region" evidence="1">
    <location>
        <begin position="343"/>
        <end position="377"/>
    </location>
</feature>
<dbReference type="EMBL" id="JAKEKT020000071">
    <property type="protein sequence ID" value="KAL1638967.1"/>
    <property type="molecule type" value="Genomic_DNA"/>
</dbReference>
<evidence type="ECO:0000256" key="2">
    <source>
        <dbReference type="SAM" id="MobiDB-lite"/>
    </source>
</evidence>
<gene>
    <name evidence="3" type="ORF">SLS58_008425</name>
</gene>
<evidence type="ECO:0000256" key="1">
    <source>
        <dbReference type="SAM" id="Coils"/>
    </source>
</evidence>
<feature type="compositionally biased region" description="Basic and acidic residues" evidence="2">
    <location>
        <begin position="146"/>
        <end position="160"/>
    </location>
</feature>
<evidence type="ECO:0000313" key="3">
    <source>
        <dbReference type="EMBL" id="KAL1638967.1"/>
    </source>
</evidence>
<dbReference type="Proteomes" id="UP001521184">
    <property type="component" value="Unassembled WGS sequence"/>
</dbReference>
<keyword evidence="4" id="KW-1185">Reference proteome</keyword>
<accession>A0ABR3THM0</accession>
<organism evidence="3 4">
    <name type="scientific">Diplodia intermedia</name>
    <dbReference type="NCBI Taxonomy" id="856260"/>
    <lineage>
        <taxon>Eukaryota</taxon>
        <taxon>Fungi</taxon>
        <taxon>Dikarya</taxon>
        <taxon>Ascomycota</taxon>
        <taxon>Pezizomycotina</taxon>
        <taxon>Dothideomycetes</taxon>
        <taxon>Dothideomycetes incertae sedis</taxon>
        <taxon>Botryosphaeriales</taxon>
        <taxon>Botryosphaeriaceae</taxon>
        <taxon>Diplodia</taxon>
    </lineage>
</organism>
<keyword evidence="1" id="KW-0175">Coiled coil</keyword>
<protein>
    <submittedName>
        <fullName evidence="3">Uncharacterized protein</fullName>
    </submittedName>
</protein>
<proteinExistence type="predicted"/>
<feature type="region of interest" description="Disordered" evidence="2">
    <location>
        <begin position="543"/>
        <end position="564"/>
    </location>
</feature>
<feature type="coiled-coil region" evidence="1">
    <location>
        <begin position="413"/>
        <end position="524"/>
    </location>
</feature>
<sequence length="587" mass="65246">MANRHPPPTPTTTPPTPPPVPAASDDPPAGLTWASVAHRPLHFDGDTKRWNGGLRGTWPVYARDPYRPDRGPKRWREDVVLTAQHVGVLEIVRNNLGDTKERKLWTGMCARRWPLNFQPNGRAFKVQPVMPEGWVERWKADQEAAKEREKKGKAKGEDVKKKTKMGLAKERGNVVDGKTHVVKLTLAREAGPRSESGGIERAVKSDGNALQAQAAVPATEPGSEKDIKIVAVTRPGDGHVGDEKASGIGGISDLAMRIRDVVVGQVTEVDAKLAAIGMSGAAAQPAEAQKYAKANDTLKRKREDWRIDDAAHKRLFSEVQGKIAHLKTSYNDAKKSRLDPKKMADLESKASDNARRIQELENQVKERDTRIEKIEHHKSCIASSLRQLRIDHEDALAKCKLMTTICKDRNMTIQLSEVEAKKAREQIKALLSSADETAAVLTEKKEKIQGLEADAERYTIDIEFLKNKTKIMDSDIQNYLSLLKESSLRLSKVDSEIQQYSAESKELADKLNAAEKREERLEQTLYMTTKALLEITQDEQIAAVGTGRDHDSSKNGNDTASDKVGLRHLLQQIVPQNVREGAMNARK</sequence>
<evidence type="ECO:0000313" key="4">
    <source>
        <dbReference type="Proteomes" id="UP001521184"/>
    </source>
</evidence>
<comment type="caution">
    <text evidence="3">The sequence shown here is derived from an EMBL/GenBank/DDBJ whole genome shotgun (WGS) entry which is preliminary data.</text>
</comment>